<keyword evidence="1" id="KW-0812">Transmembrane</keyword>
<dbReference type="EMBL" id="SNRW01025100">
    <property type="protein sequence ID" value="KAA6361765.1"/>
    <property type="molecule type" value="Genomic_DNA"/>
</dbReference>
<dbReference type="Proteomes" id="UP000324800">
    <property type="component" value="Unassembled WGS sequence"/>
</dbReference>
<reference evidence="2 3" key="1">
    <citation type="submission" date="2019-03" db="EMBL/GenBank/DDBJ databases">
        <title>Single cell metagenomics reveals metabolic interactions within the superorganism composed of flagellate Streblomastix strix and complex community of Bacteroidetes bacteria on its surface.</title>
        <authorList>
            <person name="Treitli S.C."/>
            <person name="Kolisko M."/>
            <person name="Husnik F."/>
            <person name="Keeling P."/>
            <person name="Hampl V."/>
        </authorList>
    </citation>
    <scope>NUCLEOTIDE SEQUENCE [LARGE SCALE GENOMIC DNA]</scope>
    <source>
        <strain evidence="2">ST1C</strain>
    </source>
</reference>
<gene>
    <name evidence="2" type="ORF">EZS28_042708</name>
</gene>
<evidence type="ECO:0000313" key="2">
    <source>
        <dbReference type="EMBL" id="KAA6361765.1"/>
    </source>
</evidence>
<dbReference type="AlphaFoldDB" id="A0A5J4TWJ6"/>
<accession>A0A5J4TWJ6</accession>
<protein>
    <submittedName>
        <fullName evidence="2">Uncharacterized protein</fullName>
    </submittedName>
</protein>
<sequence>MGYQKILYQLADTPNLLRPVGNVCPLLLIGYDNGLLAKSVADSFSRALILSGYVIRMSGVPQYALAASWADYIIIQNIGSSYYIVLGLGMQYIVLCPLLSILQYGQGILVDLNLFQ</sequence>
<name>A0A5J4TWJ6_9EUKA</name>
<comment type="caution">
    <text evidence="2">The sequence shown here is derived from an EMBL/GenBank/DDBJ whole genome shotgun (WGS) entry which is preliminary data.</text>
</comment>
<feature type="transmembrane region" description="Helical" evidence="1">
    <location>
        <begin position="82"/>
        <end position="104"/>
    </location>
</feature>
<evidence type="ECO:0000313" key="3">
    <source>
        <dbReference type="Proteomes" id="UP000324800"/>
    </source>
</evidence>
<proteinExistence type="predicted"/>
<evidence type="ECO:0000256" key="1">
    <source>
        <dbReference type="SAM" id="Phobius"/>
    </source>
</evidence>
<keyword evidence="1" id="KW-1133">Transmembrane helix</keyword>
<organism evidence="2 3">
    <name type="scientific">Streblomastix strix</name>
    <dbReference type="NCBI Taxonomy" id="222440"/>
    <lineage>
        <taxon>Eukaryota</taxon>
        <taxon>Metamonada</taxon>
        <taxon>Preaxostyla</taxon>
        <taxon>Oxymonadida</taxon>
        <taxon>Streblomastigidae</taxon>
        <taxon>Streblomastix</taxon>
    </lineage>
</organism>
<keyword evidence="1" id="KW-0472">Membrane</keyword>